<comment type="caution">
    <text evidence="1">The sequence shown here is derived from an EMBL/GenBank/DDBJ whole genome shotgun (WGS) entry which is preliminary data.</text>
</comment>
<dbReference type="EMBL" id="JADYXP020000004">
    <property type="protein sequence ID" value="KAL0126032.1"/>
    <property type="molecule type" value="Genomic_DNA"/>
</dbReference>
<sequence>MCLHERMLIYAHVRIYELVRAPVENTNAICSSCVKPNFFFLFFFQRNSKKRYRYTQTSTPTLETHSITARSNITLSIILIKKKKRPHFGRFDNSNVDQRAQMRRNKNSSNVKLSCESSCDHVPRRSTICRLISVPAGSQLETKHVKGLSLTFFLYFYEPTDP</sequence>
<keyword evidence="2" id="KW-1185">Reference proteome</keyword>
<protein>
    <submittedName>
        <fullName evidence="1">Uncharacterized protein</fullName>
    </submittedName>
</protein>
<evidence type="ECO:0000313" key="2">
    <source>
        <dbReference type="Proteomes" id="UP001430953"/>
    </source>
</evidence>
<organism evidence="1 2">
    <name type="scientific">Cardiocondyla obscurior</name>
    <dbReference type="NCBI Taxonomy" id="286306"/>
    <lineage>
        <taxon>Eukaryota</taxon>
        <taxon>Metazoa</taxon>
        <taxon>Ecdysozoa</taxon>
        <taxon>Arthropoda</taxon>
        <taxon>Hexapoda</taxon>
        <taxon>Insecta</taxon>
        <taxon>Pterygota</taxon>
        <taxon>Neoptera</taxon>
        <taxon>Endopterygota</taxon>
        <taxon>Hymenoptera</taxon>
        <taxon>Apocrita</taxon>
        <taxon>Aculeata</taxon>
        <taxon>Formicoidea</taxon>
        <taxon>Formicidae</taxon>
        <taxon>Myrmicinae</taxon>
        <taxon>Cardiocondyla</taxon>
    </lineage>
</organism>
<dbReference type="AlphaFoldDB" id="A0AAW2GFI2"/>
<name>A0AAW2GFI2_9HYME</name>
<accession>A0AAW2GFI2</accession>
<gene>
    <name evidence="1" type="ORF">PUN28_004844</name>
</gene>
<reference evidence="1 2" key="1">
    <citation type="submission" date="2023-03" db="EMBL/GenBank/DDBJ databases">
        <title>High recombination rates correlate with genetic variation in Cardiocondyla obscurior ants.</title>
        <authorList>
            <person name="Errbii M."/>
        </authorList>
    </citation>
    <scope>NUCLEOTIDE SEQUENCE [LARGE SCALE GENOMIC DNA]</scope>
    <source>
        <strain evidence="1">Alpha-2009</strain>
        <tissue evidence="1">Whole body</tissue>
    </source>
</reference>
<dbReference type="Proteomes" id="UP001430953">
    <property type="component" value="Unassembled WGS sequence"/>
</dbReference>
<evidence type="ECO:0000313" key="1">
    <source>
        <dbReference type="EMBL" id="KAL0126032.1"/>
    </source>
</evidence>
<proteinExistence type="predicted"/>